<evidence type="ECO:0000256" key="10">
    <source>
        <dbReference type="SAM" id="Phobius"/>
    </source>
</evidence>
<dbReference type="RefSeq" id="WP_354459396.1">
    <property type="nucleotide sequence ID" value="NZ_JBEWSZ010000001.1"/>
</dbReference>
<evidence type="ECO:0000256" key="9">
    <source>
        <dbReference type="ARBA" id="ARBA00023136"/>
    </source>
</evidence>
<keyword evidence="7 12" id="KW-0067">ATP-binding</keyword>
<keyword evidence="5 10" id="KW-0812">Transmembrane</keyword>
<dbReference type="InterPro" id="IPR032823">
    <property type="entry name" value="BCA_ABC_TP_C"/>
</dbReference>
<feature type="transmembrane region" description="Helical" evidence="10">
    <location>
        <begin position="228"/>
        <end position="249"/>
    </location>
</feature>
<feature type="domain" description="ABC transporter" evidence="11">
    <location>
        <begin position="366"/>
        <end position="598"/>
    </location>
</feature>
<name>A0ABV2DBD2_9HYPH</name>
<dbReference type="Pfam" id="PF12399">
    <property type="entry name" value="BCA_ABC_TP_C"/>
    <property type="match status" value="1"/>
</dbReference>
<keyword evidence="8 10" id="KW-1133">Transmembrane helix</keyword>
<evidence type="ECO:0000256" key="8">
    <source>
        <dbReference type="ARBA" id="ARBA00022989"/>
    </source>
</evidence>
<evidence type="ECO:0000256" key="6">
    <source>
        <dbReference type="ARBA" id="ARBA00022741"/>
    </source>
</evidence>
<feature type="transmembrane region" description="Helical" evidence="10">
    <location>
        <begin position="113"/>
        <end position="131"/>
    </location>
</feature>
<feature type="transmembrane region" description="Helical" evidence="10">
    <location>
        <begin position="138"/>
        <end position="158"/>
    </location>
</feature>
<proteinExistence type="inferred from homology"/>
<evidence type="ECO:0000256" key="5">
    <source>
        <dbReference type="ARBA" id="ARBA00022692"/>
    </source>
</evidence>
<dbReference type="SUPFAM" id="SSF52540">
    <property type="entry name" value="P-loop containing nucleoside triphosphate hydrolases"/>
    <property type="match status" value="1"/>
</dbReference>
<dbReference type="CDD" id="cd06581">
    <property type="entry name" value="TM_PBP1_LivM_like"/>
    <property type="match status" value="1"/>
</dbReference>
<evidence type="ECO:0000256" key="1">
    <source>
        <dbReference type="ARBA" id="ARBA00004651"/>
    </source>
</evidence>
<dbReference type="InterPro" id="IPR051120">
    <property type="entry name" value="ABC_AA/LPS_Transport"/>
</dbReference>
<feature type="transmembrane region" description="Helical" evidence="10">
    <location>
        <begin position="21"/>
        <end position="40"/>
    </location>
</feature>
<comment type="caution">
    <text evidence="12">The sequence shown here is derived from an EMBL/GenBank/DDBJ whole genome shotgun (WGS) entry which is preliminary data.</text>
</comment>
<evidence type="ECO:0000256" key="4">
    <source>
        <dbReference type="ARBA" id="ARBA00022475"/>
    </source>
</evidence>
<dbReference type="InterPro" id="IPR027417">
    <property type="entry name" value="P-loop_NTPase"/>
</dbReference>
<evidence type="ECO:0000256" key="3">
    <source>
        <dbReference type="ARBA" id="ARBA00022448"/>
    </source>
</evidence>
<evidence type="ECO:0000259" key="11">
    <source>
        <dbReference type="PROSITE" id="PS50893"/>
    </source>
</evidence>
<organism evidence="12 13">
    <name type="scientific">Mesorhizobium shangrilense</name>
    <dbReference type="NCBI Taxonomy" id="460060"/>
    <lineage>
        <taxon>Bacteria</taxon>
        <taxon>Pseudomonadati</taxon>
        <taxon>Pseudomonadota</taxon>
        <taxon>Alphaproteobacteria</taxon>
        <taxon>Hyphomicrobiales</taxon>
        <taxon>Phyllobacteriaceae</taxon>
        <taxon>Mesorhizobium</taxon>
    </lineage>
</organism>
<dbReference type="InterPro" id="IPR001851">
    <property type="entry name" value="ABC_transp_permease"/>
</dbReference>
<dbReference type="InterPro" id="IPR043428">
    <property type="entry name" value="LivM-like"/>
</dbReference>
<dbReference type="Pfam" id="PF02653">
    <property type="entry name" value="BPD_transp_2"/>
    <property type="match status" value="1"/>
</dbReference>
<reference evidence="12 13" key="1">
    <citation type="submission" date="2024-06" db="EMBL/GenBank/DDBJ databases">
        <authorList>
            <person name="Kim D.-U."/>
        </authorList>
    </citation>
    <scope>NUCLEOTIDE SEQUENCE [LARGE SCALE GENOMIC DNA]</scope>
    <source>
        <strain evidence="12 13">KACC15460</strain>
    </source>
</reference>
<sequence>MSDSKPRGYMPAAFRNATADALCMVAVLLLVALAAFLFGGAAMQRVVTYAAIMLTAVLGLQIFSGNSGIVSFGQAAFVGLGAYATGILTMPIALQRTALRDLPQFLAGHELSFFAALVVVLALAVVIGLLTGTPLLRLSGSSASIATLAMLIIVYTLLVAGREITRGSQPFYGVPREVGLWTAAAIASVALVAARLFRETSFGLATRAAANDERGAAAVGVDQRTARLAAWVAGVVAAMAAGAMMAQFLGAFSPRDFYFDLGFTMLAMLIVGGMTSSLGAFAGVIVTIVVIEVVRRFEGGGDMLGLHLPVLFGLTQGVLAIAMILVIWRRPTGLFGDRELNLLRRPGRQMEVASAPLPMHVETDRLAADHLSRRYAGVVAVDDVSLSFDTDSITGIIGPNGAGKTTLLNMLAGDVQPSAGTVSLGGAVRQASAFRFARSGIARTFQNIRVFPHMTVLENVVVAARQVEPDLGHAEAAAMRELSRMGLDKFADQPAARLAYGQRRRLEVARALALKPRFLLLDEPAAGMNAVETAELVSILSTVRAERRIGVVLIEHDMRLVMNLCERIVVIDHGHVIADGPPGEVQKNPAVIAAYLGSRTARAKTAHATPEDQTA</sequence>
<evidence type="ECO:0000313" key="13">
    <source>
        <dbReference type="Proteomes" id="UP001548832"/>
    </source>
</evidence>
<feature type="transmembrane region" description="Helical" evidence="10">
    <location>
        <begin position="46"/>
        <end position="63"/>
    </location>
</feature>
<accession>A0ABV2DBD2</accession>
<dbReference type="PROSITE" id="PS50893">
    <property type="entry name" value="ABC_TRANSPORTER_2"/>
    <property type="match status" value="1"/>
</dbReference>
<dbReference type="InterPro" id="IPR003593">
    <property type="entry name" value="AAA+_ATPase"/>
</dbReference>
<dbReference type="PANTHER" id="PTHR45772">
    <property type="entry name" value="CONSERVED COMPONENT OF ABC TRANSPORTER FOR NATURAL AMINO ACIDS-RELATED"/>
    <property type="match status" value="1"/>
</dbReference>
<dbReference type="Gene3D" id="3.40.50.300">
    <property type="entry name" value="P-loop containing nucleotide triphosphate hydrolases"/>
    <property type="match status" value="1"/>
</dbReference>
<dbReference type="InterPro" id="IPR003439">
    <property type="entry name" value="ABC_transporter-like_ATP-bd"/>
</dbReference>
<feature type="transmembrane region" description="Helical" evidence="10">
    <location>
        <begin position="178"/>
        <end position="197"/>
    </location>
</feature>
<feature type="transmembrane region" description="Helical" evidence="10">
    <location>
        <begin position="261"/>
        <end position="294"/>
    </location>
</feature>
<keyword evidence="13" id="KW-1185">Reference proteome</keyword>
<keyword evidence="4" id="KW-1003">Cell membrane</keyword>
<feature type="transmembrane region" description="Helical" evidence="10">
    <location>
        <begin position="75"/>
        <end position="93"/>
    </location>
</feature>
<dbReference type="PANTHER" id="PTHR45772:SF7">
    <property type="entry name" value="AMINO ACID ABC TRANSPORTER ATP-BINDING PROTEIN"/>
    <property type="match status" value="1"/>
</dbReference>
<dbReference type="CDD" id="cd03219">
    <property type="entry name" value="ABC_Mj1267_LivG_branched"/>
    <property type="match status" value="1"/>
</dbReference>
<dbReference type="SMART" id="SM00382">
    <property type="entry name" value="AAA"/>
    <property type="match status" value="1"/>
</dbReference>
<dbReference type="GO" id="GO:0005524">
    <property type="term" value="F:ATP binding"/>
    <property type="evidence" value="ECO:0007669"/>
    <property type="project" value="UniProtKB-KW"/>
</dbReference>
<evidence type="ECO:0000256" key="2">
    <source>
        <dbReference type="ARBA" id="ARBA00005417"/>
    </source>
</evidence>
<comment type="subcellular location">
    <subcellularLocation>
        <location evidence="1">Cell membrane</location>
        <topology evidence="1">Multi-pass membrane protein</topology>
    </subcellularLocation>
</comment>
<evidence type="ECO:0000313" key="12">
    <source>
        <dbReference type="EMBL" id="MET2827366.1"/>
    </source>
</evidence>
<evidence type="ECO:0000256" key="7">
    <source>
        <dbReference type="ARBA" id="ARBA00022840"/>
    </source>
</evidence>
<feature type="transmembrane region" description="Helical" evidence="10">
    <location>
        <begin position="306"/>
        <end position="328"/>
    </location>
</feature>
<dbReference type="EMBL" id="JBEWSZ010000001">
    <property type="protein sequence ID" value="MET2827366.1"/>
    <property type="molecule type" value="Genomic_DNA"/>
</dbReference>
<keyword evidence="6" id="KW-0547">Nucleotide-binding</keyword>
<comment type="similarity">
    <text evidence="2">Belongs to the ABC transporter superfamily.</text>
</comment>
<dbReference type="InterPro" id="IPR017871">
    <property type="entry name" value="ABC_transporter-like_CS"/>
</dbReference>
<keyword evidence="9 10" id="KW-0472">Membrane</keyword>
<dbReference type="Proteomes" id="UP001548832">
    <property type="component" value="Unassembled WGS sequence"/>
</dbReference>
<keyword evidence="3" id="KW-0813">Transport</keyword>
<dbReference type="PROSITE" id="PS00211">
    <property type="entry name" value="ABC_TRANSPORTER_1"/>
    <property type="match status" value="1"/>
</dbReference>
<dbReference type="Pfam" id="PF00005">
    <property type="entry name" value="ABC_tran"/>
    <property type="match status" value="1"/>
</dbReference>
<protein>
    <submittedName>
        <fullName evidence="12">Branched-chain amino acid ABC transporter ATP-binding protein/permease</fullName>
    </submittedName>
</protein>
<gene>
    <name evidence="12" type="ORF">ABVQ20_10315</name>
</gene>